<accession>A0A502KZV7</accession>
<evidence type="ECO:0000313" key="1">
    <source>
        <dbReference type="EMBL" id="TPH17162.1"/>
    </source>
</evidence>
<sequence length="103" mass="11037">MPALSPLTAGIEINRANTSTADTSTKAPYLQSTFGQNASDVVNISSLAREKLQQENQLEASQQINEIADDVIRVTSTIGRAKSTGNLSQSQATELYNKIANLL</sequence>
<organism evidence="1 2">
    <name type="scientific">Litorilituus lipolyticus</name>
    <dbReference type="NCBI Taxonomy" id="2491017"/>
    <lineage>
        <taxon>Bacteria</taxon>
        <taxon>Pseudomonadati</taxon>
        <taxon>Pseudomonadota</taxon>
        <taxon>Gammaproteobacteria</taxon>
        <taxon>Alteromonadales</taxon>
        <taxon>Colwelliaceae</taxon>
        <taxon>Litorilituus</taxon>
    </lineage>
</organism>
<evidence type="ECO:0000313" key="2">
    <source>
        <dbReference type="Proteomes" id="UP000315303"/>
    </source>
</evidence>
<comment type="caution">
    <text evidence="1">The sequence shown here is derived from an EMBL/GenBank/DDBJ whole genome shotgun (WGS) entry which is preliminary data.</text>
</comment>
<gene>
    <name evidence="1" type="ORF">EPA86_05645</name>
</gene>
<proteinExistence type="predicted"/>
<dbReference type="AlphaFoldDB" id="A0A502KZV7"/>
<name>A0A502KZV7_9GAMM</name>
<keyword evidence="2" id="KW-1185">Reference proteome</keyword>
<reference evidence="1 2" key="1">
    <citation type="submission" date="2019-01" db="EMBL/GenBank/DDBJ databases">
        <title>Litorilituus lipolytica sp. nov., isolated from intertidal sand of the Yellow Sea in China.</title>
        <authorList>
            <person name="Liu A."/>
        </authorList>
    </citation>
    <scope>NUCLEOTIDE SEQUENCE [LARGE SCALE GENOMIC DNA]</scope>
    <source>
        <strain evidence="1 2">RZ04</strain>
    </source>
</reference>
<dbReference type="EMBL" id="SAWY01000009">
    <property type="protein sequence ID" value="TPH17162.1"/>
    <property type="molecule type" value="Genomic_DNA"/>
</dbReference>
<dbReference type="Proteomes" id="UP000315303">
    <property type="component" value="Unassembled WGS sequence"/>
</dbReference>
<protein>
    <submittedName>
        <fullName evidence="1">Uncharacterized protein</fullName>
    </submittedName>
</protein>
<dbReference type="RefSeq" id="WP_140602443.1">
    <property type="nucleotide sequence ID" value="NZ_SAWY01000009.1"/>
</dbReference>
<dbReference type="OrthoDB" id="6315915at2"/>